<sequence>MNDWPAADDRPAILTVALPGVAASGSTVFGGWIMGQFDLAAGRAGKALAGPCVIRAVQEMVFHAPLRTGSDFAVHAREVGRGRTSFTLELAGIADPDGQRIPIATARFAMVAVDETGASRPL</sequence>
<dbReference type="Proteomes" id="UP001595557">
    <property type="component" value="Unassembled WGS sequence"/>
</dbReference>
<proteinExistence type="inferred from homology"/>
<feature type="domain" description="HotDog ACOT-type" evidence="5">
    <location>
        <begin position="7"/>
        <end position="116"/>
    </location>
</feature>
<keyword evidence="4" id="KW-1133">Transmembrane helix</keyword>
<evidence type="ECO:0000259" key="5">
    <source>
        <dbReference type="PROSITE" id="PS51770"/>
    </source>
</evidence>
<dbReference type="Gene3D" id="3.10.129.10">
    <property type="entry name" value="Hotdog Thioesterase"/>
    <property type="match status" value="1"/>
</dbReference>
<evidence type="ECO:0000256" key="2">
    <source>
        <dbReference type="ARBA" id="ARBA00022801"/>
    </source>
</evidence>
<evidence type="ECO:0000313" key="7">
    <source>
        <dbReference type="Proteomes" id="UP001595557"/>
    </source>
</evidence>
<evidence type="ECO:0000256" key="3">
    <source>
        <dbReference type="PROSITE-ProRule" id="PRU01106"/>
    </source>
</evidence>
<accession>A0ABV7IE31</accession>
<keyword evidence="7" id="KW-1185">Reference proteome</keyword>
<comment type="caution">
    <text evidence="6">The sequence shown here is derived from an EMBL/GenBank/DDBJ whole genome shotgun (WGS) entry which is preliminary data.</text>
</comment>
<dbReference type="PANTHER" id="PTHR11049">
    <property type="entry name" value="ACYL COENZYME A THIOESTER HYDROLASE"/>
    <property type="match status" value="1"/>
</dbReference>
<dbReference type="InterPro" id="IPR029069">
    <property type="entry name" value="HotDog_dom_sf"/>
</dbReference>
<dbReference type="InterPro" id="IPR033120">
    <property type="entry name" value="HOTDOG_ACOT"/>
</dbReference>
<feature type="transmembrane region" description="Helical" evidence="4">
    <location>
        <begin position="12"/>
        <end position="33"/>
    </location>
</feature>
<comment type="similarity">
    <text evidence="1">Belongs to the acyl coenzyme A hydrolase family.</text>
</comment>
<dbReference type="InterPro" id="IPR006683">
    <property type="entry name" value="Thioestr_dom"/>
</dbReference>
<dbReference type="EMBL" id="JBHRTE010000030">
    <property type="protein sequence ID" value="MFC3167768.1"/>
    <property type="molecule type" value="Genomic_DNA"/>
</dbReference>
<dbReference type="CDD" id="cd03442">
    <property type="entry name" value="BFIT_BACH"/>
    <property type="match status" value="1"/>
</dbReference>
<dbReference type="PROSITE" id="PS51770">
    <property type="entry name" value="HOTDOG_ACOT"/>
    <property type="match status" value="1"/>
</dbReference>
<keyword evidence="4" id="KW-0472">Membrane</keyword>
<name>A0ABV7IE31_9RHOB</name>
<evidence type="ECO:0000313" key="6">
    <source>
        <dbReference type="EMBL" id="MFC3167768.1"/>
    </source>
</evidence>
<dbReference type="GO" id="GO:0047617">
    <property type="term" value="F:fatty acyl-CoA hydrolase activity"/>
    <property type="evidence" value="ECO:0007669"/>
    <property type="project" value="UniProtKB-EC"/>
</dbReference>
<dbReference type="InterPro" id="IPR040170">
    <property type="entry name" value="Cytosol_ACT"/>
</dbReference>
<dbReference type="EC" id="3.1.2.20" evidence="6"/>
<dbReference type="RefSeq" id="WP_207470586.1">
    <property type="nucleotide sequence ID" value="NZ_JAFNAW010000047.1"/>
</dbReference>
<dbReference type="SUPFAM" id="SSF54637">
    <property type="entry name" value="Thioesterase/thiol ester dehydrase-isomerase"/>
    <property type="match status" value="1"/>
</dbReference>
<evidence type="ECO:0000256" key="1">
    <source>
        <dbReference type="ARBA" id="ARBA00010458"/>
    </source>
</evidence>
<reference evidence="7" key="1">
    <citation type="journal article" date="2019" name="Int. J. Syst. Evol. Microbiol.">
        <title>The Global Catalogue of Microorganisms (GCM) 10K type strain sequencing project: providing services to taxonomists for standard genome sequencing and annotation.</title>
        <authorList>
            <consortium name="The Broad Institute Genomics Platform"/>
            <consortium name="The Broad Institute Genome Sequencing Center for Infectious Disease"/>
            <person name="Wu L."/>
            <person name="Ma J."/>
        </authorList>
    </citation>
    <scope>NUCLEOTIDE SEQUENCE [LARGE SCALE GENOMIC DNA]</scope>
    <source>
        <strain evidence="7">KCTC 52239</strain>
    </source>
</reference>
<protein>
    <submittedName>
        <fullName evidence="6">Acyl-CoA thioesterase</fullName>
        <ecNumber evidence="6">3.1.2.20</ecNumber>
    </submittedName>
</protein>
<organism evidence="6 7">
    <name type="scientific">Paracoccus fontiphilus</name>
    <dbReference type="NCBI Taxonomy" id="1815556"/>
    <lineage>
        <taxon>Bacteria</taxon>
        <taxon>Pseudomonadati</taxon>
        <taxon>Pseudomonadota</taxon>
        <taxon>Alphaproteobacteria</taxon>
        <taxon>Rhodobacterales</taxon>
        <taxon>Paracoccaceae</taxon>
        <taxon>Paracoccus</taxon>
    </lineage>
</organism>
<dbReference type="Pfam" id="PF03061">
    <property type="entry name" value="4HBT"/>
    <property type="match status" value="1"/>
</dbReference>
<keyword evidence="4" id="KW-0812">Transmembrane</keyword>
<evidence type="ECO:0000256" key="4">
    <source>
        <dbReference type="SAM" id="Phobius"/>
    </source>
</evidence>
<gene>
    <name evidence="6" type="ORF">ACFOD7_06880</name>
</gene>
<keyword evidence="2 3" id="KW-0378">Hydrolase</keyword>
<dbReference type="PANTHER" id="PTHR11049:SF5">
    <property type="entry name" value="ACYL-COA THIOESTER HYDROLASE YCIA"/>
    <property type="match status" value="1"/>
</dbReference>